<evidence type="ECO:0000313" key="1">
    <source>
        <dbReference type="EMBL" id="AEH89508.1"/>
    </source>
</evidence>
<protein>
    <submittedName>
        <fullName evidence="1">Uncharacterized protein</fullName>
    </submittedName>
</protein>
<gene>
    <name evidence="1" type="ordered locus">Mesop_5090</name>
</gene>
<sequence length="112" mass="12386">MSFLGRQDVWQTFGRRHVSSSQRPGSQPASAGLLLDEHRASSDILPGNKVAYFDLDEVATAQLAVDRQIEERSVSQTPLPIEKEANRPYLSRFQRAFRSDLLACIPCPATGG</sequence>
<reference evidence="1 2" key="1">
    <citation type="submission" date="2010-10" db="EMBL/GenBank/DDBJ databases">
        <title>Complete sequence of Mesorhizobium opportunistum WSM2075.</title>
        <authorList>
            <consortium name="US DOE Joint Genome Institute"/>
            <person name="Lucas S."/>
            <person name="Copeland A."/>
            <person name="Lapidus A."/>
            <person name="Cheng J.-F."/>
            <person name="Bruce D."/>
            <person name="Goodwin L."/>
            <person name="Pitluck S."/>
            <person name="Chertkov O."/>
            <person name="Misra M."/>
            <person name="Detter J.C."/>
            <person name="Han C."/>
            <person name="Tapia R."/>
            <person name="Land M."/>
            <person name="Hauser L."/>
            <person name="Kyrpides N."/>
            <person name="Ovchinnikova G."/>
            <person name="Mavrommatis K.M."/>
            <person name="Tiwari R.P."/>
            <person name="Howieson J.G."/>
            <person name="O'Hara G.W."/>
            <person name="Nandasena K.G."/>
            <person name="Woyke T."/>
        </authorList>
    </citation>
    <scope>NUCLEOTIDE SEQUENCE [LARGE SCALE GENOMIC DNA]</scope>
    <source>
        <strain evidence="2">LMG 24607 / HAMBI 3007 / WSM2075</strain>
    </source>
</reference>
<dbReference type="EMBL" id="CP002279">
    <property type="protein sequence ID" value="AEH89508.1"/>
    <property type="molecule type" value="Genomic_DNA"/>
</dbReference>
<dbReference type="KEGG" id="mop:Mesop_5090"/>
<dbReference type="eggNOG" id="ENOG5033N1K">
    <property type="taxonomic scope" value="Bacteria"/>
</dbReference>
<dbReference type="AlphaFoldDB" id="F7Y3N9"/>
<accession>F7Y3N9</accession>
<evidence type="ECO:0000313" key="2">
    <source>
        <dbReference type="Proteomes" id="UP000001623"/>
    </source>
</evidence>
<organism evidence="1 2">
    <name type="scientific">Mesorhizobium opportunistum (strain LMG 24607 / HAMBI 3007 / WSM2075)</name>
    <dbReference type="NCBI Taxonomy" id="536019"/>
    <lineage>
        <taxon>Bacteria</taxon>
        <taxon>Pseudomonadati</taxon>
        <taxon>Pseudomonadota</taxon>
        <taxon>Alphaproteobacteria</taxon>
        <taxon>Hyphomicrobiales</taxon>
        <taxon>Phyllobacteriaceae</taxon>
        <taxon>Mesorhizobium</taxon>
    </lineage>
</organism>
<proteinExistence type="predicted"/>
<dbReference type="HOGENOM" id="CLU_2142931_0_0_5"/>
<name>F7Y3N9_MESOW</name>
<dbReference type="STRING" id="536019.Mesop_5090"/>
<dbReference type="Proteomes" id="UP000001623">
    <property type="component" value="Chromosome"/>
</dbReference>